<dbReference type="NCBIfam" id="TIGR00795">
    <property type="entry name" value="lctP"/>
    <property type="match status" value="1"/>
</dbReference>
<feature type="transmembrane region" description="Helical" evidence="8">
    <location>
        <begin position="197"/>
        <end position="215"/>
    </location>
</feature>
<evidence type="ECO:0000256" key="6">
    <source>
        <dbReference type="ARBA" id="ARBA00022989"/>
    </source>
</evidence>
<dbReference type="InterPro" id="IPR003804">
    <property type="entry name" value="Lactate_perm"/>
</dbReference>
<evidence type="ECO:0000256" key="1">
    <source>
        <dbReference type="ARBA" id="ARBA00004651"/>
    </source>
</evidence>
<feature type="transmembrane region" description="Helical" evidence="8">
    <location>
        <begin position="12"/>
        <end position="33"/>
    </location>
</feature>
<dbReference type="Proteomes" id="UP001518140">
    <property type="component" value="Unassembled WGS sequence"/>
</dbReference>
<sequence length="538" mass="55385">MYVQELEPVADSLGLSALVAALPLVLVLVLLGGVRMKAHLAGLIGLAAAALVAVLAYGMPFGQTLSSAAQGAVFGLFPILWIVVNALWVYRMTVRTRHFDILRRSFGRLSDDPRIQALVVAFCFGALLEALAGFGAPVAICSVMLVALGFEPVRAAVVALVANTAPVAFGAMGTPVVTLAQVTGLPLDSVASVVGRQTPLLALVVPLVLVGLVDGRRGLRETWVPAMACGVAFAVAQFAASNYVSAQLADIGAALAGAGALVAMPQARRPAAEPVRVAVLTGVRSEDLDEEDPRPEVVRAYAPYALIVAIFSVAQIPAVKDFLAKATRTFDWPFLNVADPDGEPVSGNVFSLPIISTGGTLVLLAGVCTAAVIGVHARVAVKEWVATVHELRFAILTVTSVLALAYVMNLSGQAATIGHFVAAAGAGLAFLSPVLGWFGVAVSGSDTSANALFGALQVTAARESGLSPELLAAANSSGGVLGKMISPQNLTIACAAVGLAGREGDLLRKVLPWSIGLLLVMCLIVVGQSSVVLEWMLP</sequence>
<feature type="transmembrane region" description="Helical" evidence="8">
    <location>
        <begin position="40"/>
        <end position="59"/>
    </location>
</feature>
<evidence type="ECO:0000313" key="10">
    <source>
        <dbReference type="Proteomes" id="UP001518140"/>
    </source>
</evidence>
<comment type="caution">
    <text evidence="9">The sequence shown here is derived from an EMBL/GenBank/DDBJ whole genome shotgun (WGS) entry which is preliminary data.</text>
</comment>
<keyword evidence="10" id="KW-1185">Reference proteome</keyword>
<comment type="similarity">
    <text evidence="2 8">Belongs to the lactate permease family.</text>
</comment>
<feature type="transmembrane region" description="Helical" evidence="8">
    <location>
        <begin position="222"/>
        <end position="240"/>
    </location>
</feature>
<evidence type="ECO:0000313" key="9">
    <source>
        <dbReference type="EMBL" id="NGO49314.1"/>
    </source>
</evidence>
<evidence type="ECO:0000256" key="7">
    <source>
        <dbReference type="ARBA" id="ARBA00023136"/>
    </source>
</evidence>
<feature type="transmembrane region" description="Helical" evidence="8">
    <location>
        <begin position="391"/>
        <end position="408"/>
    </location>
</feature>
<comment type="subcellular location">
    <subcellularLocation>
        <location evidence="1 8">Cell membrane</location>
        <topology evidence="1 8">Multi-pass membrane protein</topology>
    </subcellularLocation>
</comment>
<keyword evidence="3 8" id="KW-0813">Transport</keyword>
<feature type="transmembrane region" description="Helical" evidence="8">
    <location>
        <begin position="513"/>
        <end position="537"/>
    </location>
</feature>
<gene>
    <name evidence="9" type="ORF">G6048_47040</name>
</gene>
<protein>
    <recommendedName>
        <fullName evidence="8">L-lactate permease</fullName>
    </recommendedName>
</protein>
<name>A0ABX0E7Z1_9ACTN</name>
<keyword evidence="7 8" id="KW-0472">Membrane</keyword>
<dbReference type="EMBL" id="JAAKZX010000381">
    <property type="protein sequence ID" value="NGO49314.1"/>
    <property type="molecule type" value="Genomic_DNA"/>
</dbReference>
<dbReference type="Pfam" id="PF02652">
    <property type="entry name" value="Lactate_perm"/>
    <property type="match status" value="1"/>
</dbReference>
<feature type="transmembrane region" description="Helical" evidence="8">
    <location>
        <begin position="301"/>
        <end position="319"/>
    </location>
</feature>
<organism evidence="9 10">
    <name type="scientific">Streptomyces ureilyticus</name>
    <dbReference type="NCBI Taxonomy" id="1775131"/>
    <lineage>
        <taxon>Bacteria</taxon>
        <taxon>Bacillati</taxon>
        <taxon>Actinomycetota</taxon>
        <taxon>Actinomycetes</taxon>
        <taxon>Kitasatosporales</taxon>
        <taxon>Streptomycetaceae</taxon>
        <taxon>Streptomyces</taxon>
    </lineage>
</organism>
<keyword evidence="5 8" id="KW-0812">Transmembrane</keyword>
<proteinExistence type="inferred from homology"/>
<dbReference type="RefSeq" id="WP_165345743.1">
    <property type="nucleotide sequence ID" value="NZ_JAAKZX010000381.1"/>
</dbReference>
<evidence type="ECO:0000256" key="3">
    <source>
        <dbReference type="ARBA" id="ARBA00022448"/>
    </source>
</evidence>
<reference evidence="9 10" key="1">
    <citation type="submission" date="2020-02" db="EMBL/GenBank/DDBJ databases">
        <title>Whole-genome analyses of novel actinobacteria.</title>
        <authorList>
            <person name="Sahin N."/>
            <person name="Tokatli A."/>
        </authorList>
    </citation>
    <scope>NUCLEOTIDE SEQUENCE [LARGE SCALE GENOMIC DNA]</scope>
    <source>
        <strain evidence="9 10">YC419</strain>
    </source>
</reference>
<evidence type="ECO:0000256" key="4">
    <source>
        <dbReference type="ARBA" id="ARBA00022475"/>
    </source>
</evidence>
<keyword evidence="6 8" id="KW-1133">Transmembrane helix</keyword>
<accession>A0ABX0E7Z1</accession>
<feature type="transmembrane region" description="Helical" evidence="8">
    <location>
        <begin position="361"/>
        <end position="379"/>
    </location>
</feature>
<comment type="function">
    <text evidence="8">Uptake of L-lactate across the membrane. Can also transport D-lactate and glycolate.</text>
</comment>
<evidence type="ECO:0000256" key="5">
    <source>
        <dbReference type="ARBA" id="ARBA00022692"/>
    </source>
</evidence>
<feature type="transmembrane region" description="Helical" evidence="8">
    <location>
        <begin position="420"/>
        <end position="440"/>
    </location>
</feature>
<feature type="transmembrane region" description="Helical" evidence="8">
    <location>
        <begin position="71"/>
        <end position="90"/>
    </location>
</feature>
<keyword evidence="4 8" id="KW-1003">Cell membrane</keyword>
<evidence type="ECO:0000256" key="2">
    <source>
        <dbReference type="ARBA" id="ARBA00010100"/>
    </source>
</evidence>
<dbReference type="PANTHER" id="PTHR30003:SF0">
    <property type="entry name" value="GLYCOLATE PERMEASE GLCA-RELATED"/>
    <property type="match status" value="1"/>
</dbReference>
<dbReference type="PANTHER" id="PTHR30003">
    <property type="entry name" value="L-LACTATE PERMEASE"/>
    <property type="match status" value="1"/>
</dbReference>
<evidence type="ECO:0000256" key="8">
    <source>
        <dbReference type="RuleBase" id="RU365092"/>
    </source>
</evidence>
<feature type="transmembrane region" description="Helical" evidence="8">
    <location>
        <begin position="157"/>
        <end position="177"/>
    </location>
</feature>